<keyword evidence="2" id="KW-1185">Reference proteome</keyword>
<name>A0ABP7CYW5_9MICO</name>
<proteinExistence type="predicted"/>
<evidence type="ECO:0000313" key="2">
    <source>
        <dbReference type="Proteomes" id="UP001501468"/>
    </source>
</evidence>
<dbReference type="EMBL" id="BAABDC010000001">
    <property type="protein sequence ID" value="GAA3697077.1"/>
    <property type="molecule type" value="Genomic_DNA"/>
</dbReference>
<evidence type="ECO:0008006" key="3">
    <source>
        <dbReference type="Google" id="ProtNLM"/>
    </source>
</evidence>
<dbReference type="RefSeq" id="WP_344942918.1">
    <property type="nucleotide sequence ID" value="NZ_BAABDC010000001.1"/>
</dbReference>
<dbReference type="Proteomes" id="UP001501468">
    <property type="component" value="Unassembled WGS sequence"/>
</dbReference>
<comment type="caution">
    <text evidence="1">The sequence shown here is derived from an EMBL/GenBank/DDBJ whole genome shotgun (WGS) entry which is preliminary data.</text>
</comment>
<reference evidence="2" key="1">
    <citation type="journal article" date="2019" name="Int. J. Syst. Evol. Microbiol.">
        <title>The Global Catalogue of Microorganisms (GCM) 10K type strain sequencing project: providing services to taxonomists for standard genome sequencing and annotation.</title>
        <authorList>
            <consortium name="The Broad Institute Genomics Platform"/>
            <consortium name="The Broad Institute Genome Sequencing Center for Infectious Disease"/>
            <person name="Wu L."/>
            <person name="Ma J."/>
        </authorList>
    </citation>
    <scope>NUCLEOTIDE SEQUENCE [LARGE SCALE GENOMIC DNA]</scope>
    <source>
        <strain evidence="2">JCM 17125</strain>
    </source>
</reference>
<organism evidence="1 2">
    <name type="scientific">Terrabacter ginsenosidimutans</name>
    <dbReference type="NCBI Taxonomy" id="490575"/>
    <lineage>
        <taxon>Bacteria</taxon>
        <taxon>Bacillati</taxon>
        <taxon>Actinomycetota</taxon>
        <taxon>Actinomycetes</taxon>
        <taxon>Micrococcales</taxon>
        <taxon>Intrasporangiaceae</taxon>
        <taxon>Terrabacter</taxon>
    </lineage>
</organism>
<accession>A0ABP7CYW5</accession>
<gene>
    <name evidence="1" type="ORF">GCM10022399_11930</name>
</gene>
<sequence>MTTSLTTAEPTGYGHAGRLLEALAHQDFVMLAGALEGDVHLRALVGKGLVELEGSVDVADKFRFWFGDTDAFELLDATIGAVAGRLHLSWRVRLQAPRLGDGWRVVEQQAYVTCAESGRIARIDLLCTGYIPVGQELVP</sequence>
<evidence type="ECO:0000313" key="1">
    <source>
        <dbReference type="EMBL" id="GAA3697077.1"/>
    </source>
</evidence>
<protein>
    <recommendedName>
        <fullName evidence="3">SnoaL-like domain-containing protein</fullName>
    </recommendedName>
</protein>